<proteinExistence type="predicted"/>
<evidence type="ECO:0000313" key="3">
    <source>
        <dbReference type="Proteomes" id="UP001303473"/>
    </source>
</evidence>
<accession>A0AAN6S846</accession>
<dbReference type="CDD" id="cd12254">
    <property type="entry name" value="RRM_hnRNPH_ESRPs_RBM12_like"/>
    <property type="match status" value="1"/>
</dbReference>
<dbReference type="Gene3D" id="3.30.70.330">
    <property type="match status" value="1"/>
</dbReference>
<evidence type="ECO:0000256" key="1">
    <source>
        <dbReference type="SAM" id="MobiDB-lite"/>
    </source>
</evidence>
<dbReference type="InterPro" id="IPR035979">
    <property type="entry name" value="RBD_domain_sf"/>
</dbReference>
<protein>
    <recommendedName>
        <fullName evidence="4">RRM domain-containing protein</fullName>
    </recommendedName>
</protein>
<organism evidence="2 3">
    <name type="scientific">Diplogelasinospora grovesii</name>
    <dbReference type="NCBI Taxonomy" id="303347"/>
    <lineage>
        <taxon>Eukaryota</taxon>
        <taxon>Fungi</taxon>
        <taxon>Dikarya</taxon>
        <taxon>Ascomycota</taxon>
        <taxon>Pezizomycotina</taxon>
        <taxon>Sordariomycetes</taxon>
        <taxon>Sordariomycetidae</taxon>
        <taxon>Sordariales</taxon>
        <taxon>Diplogelasinosporaceae</taxon>
        <taxon>Diplogelasinospora</taxon>
    </lineage>
</organism>
<keyword evidence="3" id="KW-1185">Reference proteome</keyword>
<dbReference type="Proteomes" id="UP001303473">
    <property type="component" value="Unassembled WGS sequence"/>
</dbReference>
<evidence type="ECO:0000313" key="2">
    <source>
        <dbReference type="EMBL" id="KAK3943970.1"/>
    </source>
</evidence>
<evidence type="ECO:0008006" key="4">
    <source>
        <dbReference type="Google" id="ProtNLM"/>
    </source>
</evidence>
<reference evidence="3" key="1">
    <citation type="journal article" date="2023" name="Mol. Phylogenet. Evol.">
        <title>Genome-scale phylogeny and comparative genomics of the fungal order Sordariales.</title>
        <authorList>
            <person name="Hensen N."/>
            <person name="Bonometti L."/>
            <person name="Westerberg I."/>
            <person name="Brannstrom I.O."/>
            <person name="Guillou S."/>
            <person name="Cros-Aarteil S."/>
            <person name="Calhoun S."/>
            <person name="Haridas S."/>
            <person name="Kuo A."/>
            <person name="Mondo S."/>
            <person name="Pangilinan J."/>
            <person name="Riley R."/>
            <person name="LaButti K."/>
            <person name="Andreopoulos B."/>
            <person name="Lipzen A."/>
            <person name="Chen C."/>
            <person name="Yan M."/>
            <person name="Daum C."/>
            <person name="Ng V."/>
            <person name="Clum A."/>
            <person name="Steindorff A."/>
            <person name="Ohm R.A."/>
            <person name="Martin F."/>
            <person name="Silar P."/>
            <person name="Natvig D.O."/>
            <person name="Lalanne C."/>
            <person name="Gautier V."/>
            <person name="Ament-Velasquez S.L."/>
            <person name="Kruys A."/>
            <person name="Hutchinson M.I."/>
            <person name="Powell A.J."/>
            <person name="Barry K."/>
            <person name="Miller A.N."/>
            <person name="Grigoriev I.V."/>
            <person name="Debuchy R."/>
            <person name="Gladieux P."/>
            <person name="Hiltunen Thoren M."/>
            <person name="Johannesson H."/>
        </authorList>
    </citation>
    <scope>NUCLEOTIDE SEQUENCE [LARGE SCALE GENOMIC DNA]</scope>
    <source>
        <strain evidence="3">CBS 340.73</strain>
    </source>
</reference>
<dbReference type="AlphaFoldDB" id="A0AAN6S846"/>
<dbReference type="EMBL" id="MU853762">
    <property type="protein sequence ID" value="KAK3943970.1"/>
    <property type="molecule type" value="Genomic_DNA"/>
</dbReference>
<feature type="region of interest" description="Disordered" evidence="1">
    <location>
        <begin position="1"/>
        <end position="54"/>
    </location>
</feature>
<gene>
    <name evidence="2" type="ORF">QBC46DRAFT_253072</name>
</gene>
<comment type="caution">
    <text evidence="2">The sequence shown here is derived from an EMBL/GenBank/DDBJ whole genome shotgun (WGS) entry which is preliminary data.</text>
</comment>
<name>A0AAN6S846_9PEZI</name>
<dbReference type="InterPro" id="IPR012677">
    <property type="entry name" value="Nucleotide-bd_a/b_plait_sf"/>
</dbReference>
<sequence>MVNGTDVASNPHGEGVAPRSTKRHSARHNAVFSSTAYGQSARTPAKRTNVVQTQTEPRHFAPQARADVAAGLTQQPPPRFMYSNASFLPATDGAGVAAIQEGFGPGTDTDPFYSPSAQYGGTALPSQNNGVYSNNFMAAVPLGPAPPLSYCVPAPRSPMLMMLTQGPTGLPSKDIALDPEYFPFMNSMTQAQADQYGVVKLKNIPFSARRSDIIAFFGRSSKLVNDRDEPVHIIMERTTSKTQDAYAEFITLAAANEAIEQKRKNRIPRLGDRPVELELSSQSALMKDLFPHADGVYWNGGEPEIQPPKPGVPCTTFKGFVQNEEMTVLVKHVEDPRRSKYSGDCPQRPYECLISIIKKLPWYKSEHITVGQRHAVYKAAMDLIKLLQKQIYRNHRNEGGWVDTSDLLNRQLLKRLVMAAMLCPGFSVLQKDNIALVSGISDEDQRNFNQPRFAKLWTHQLTLCPKPNRPIDVLEWYISIIRENTTSFVNSKPLDDRQPIQAKRGTDNGYFGYLWHEIDFPAGKAYDKMTLEEAARKELAAIELVLRRAFSD</sequence>
<dbReference type="GO" id="GO:0003676">
    <property type="term" value="F:nucleic acid binding"/>
    <property type="evidence" value="ECO:0007669"/>
    <property type="project" value="InterPro"/>
</dbReference>
<feature type="compositionally biased region" description="Polar residues" evidence="1">
    <location>
        <begin position="31"/>
        <end position="42"/>
    </location>
</feature>
<dbReference type="SUPFAM" id="SSF54928">
    <property type="entry name" value="RNA-binding domain, RBD"/>
    <property type="match status" value="1"/>
</dbReference>